<protein>
    <submittedName>
        <fullName evidence="1">Uncharacterized protein</fullName>
    </submittedName>
</protein>
<reference evidence="1" key="1">
    <citation type="submission" date="2018-05" db="EMBL/GenBank/DDBJ databases">
        <authorList>
            <person name="Lanie J.A."/>
            <person name="Ng W.-L."/>
            <person name="Kazmierczak K.M."/>
            <person name="Andrzejewski T.M."/>
            <person name="Davidsen T.M."/>
            <person name="Wayne K.J."/>
            <person name="Tettelin H."/>
            <person name="Glass J.I."/>
            <person name="Rusch D."/>
            <person name="Podicherti R."/>
            <person name="Tsui H.-C.T."/>
            <person name="Winkler M.E."/>
        </authorList>
    </citation>
    <scope>NUCLEOTIDE SEQUENCE</scope>
</reference>
<dbReference type="AlphaFoldDB" id="A0A381YQR2"/>
<accession>A0A381YQR2</accession>
<dbReference type="EMBL" id="UINC01018713">
    <property type="protein sequence ID" value="SVA78847.1"/>
    <property type="molecule type" value="Genomic_DNA"/>
</dbReference>
<gene>
    <name evidence="1" type="ORF">METZ01_LOCUS131701</name>
</gene>
<sequence>MPSQNPAHSTCALGLSLSTQTTLPTRLQVIRKQVEGQKRTTPLSEEARLYTVIPNNSNQTQVAEFFQSPKRTTGLVTVDVVRRIS</sequence>
<name>A0A381YQR2_9ZZZZ</name>
<organism evidence="1">
    <name type="scientific">marine metagenome</name>
    <dbReference type="NCBI Taxonomy" id="408172"/>
    <lineage>
        <taxon>unclassified sequences</taxon>
        <taxon>metagenomes</taxon>
        <taxon>ecological metagenomes</taxon>
    </lineage>
</organism>
<proteinExistence type="predicted"/>
<evidence type="ECO:0000313" key="1">
    <source>
        <dbReference type="EMBL" id="SVA78847.1"/>
    </source>
</evidence>